<dbReference type="Proteomes" id="UP001141659">
    <property type="component" value="Unassembled WGS sequence"/>
</dbReference>
<feature type="domain" description="Metallo-beta-lactamase" evidence="1">
    <location>
        <begin position="21"/>
        <end position="210"/>
    </location>
</feature>
<name>A0AAP7SFH0_9MYCO</name>
<evidence type="ECO:0000313" key="3">
    <source>
        <dbReference type="Proteomes" id="UP001141659"/>
    </source>
</evidence>
<proteinExistence type="predicted"/>
<dbReference type="AlphaFoldDB" id="A0AAP7SFH0"/>
<reference evidence="2" key="2">
    <citation type="journal article" date="2022" name="BMC Genomics">
        <title>Comparative genome analysis of mycobacteria focusing on tRNA and non-coding RNA.</title>
        <authorList>
            <person name="Behra P.R.K."/>
            <person name="Pettersson B.M.F."/>
            <person name="Ramesh M."/>
            <person name="Das S."/>
            <person name="Dasgupta S."/>
            <person name="Kirsebom L.A."/>
        </authorList>
    </citation>
    <scope>NUCLEOTIDE SEQUENCE</scope>
    <source>
        <strain evidence="2">DSM 44242</strain>
    </source>
</reference>
<gene>
    <name evidence="2" type="ORF">H5P34_20085</name>
</gene>
<evidence type="ECO:0000313" key="2">
    <source>
        <dbReference type="EMBL" id="MCV7390366.1"/>
    </source>
</evidence>
<dbReference type="InterPro" id="IPR001279">
    <property type="entry name" value="Metallo-B-lactamas"/>
</dbReference>
<dbReference type="RefSeq" id="WP_036444208.1">
    <property type="nucleotide sequence ID" value="NZ_JACKVC010000017.1"/>
</dbReference>
<dbReference type="EMBL" id="JACKVC010000017">
    <property type="protein sequence ID" value="MCV7390366.1"/>
    <property type="molecule type" value="Genomic_DNA"/>
</dbReference>
<accession>A0AAP7SFH0</accession>
<dbReference type="Pfam" id="PF00753">
    <property type="entry name" value="Lactamase_B"/>
    <property type="match status" value="1"/>
</dbReference>
<evidence type="ECO:0000259" key="1">
    <source>
        <dbReference type="SMART" id="SM00849"/>
    </source>
</evidence>
<dbReference type="FunFam" id="3.60.15.10:FF:000073">
    <property type="entry name" value="MBL fold metallo-hydrolase"/>
    <property type="match status" value="1"/>
</dbReference>
<dbReference type="PANTHER" id="PTHR42951:SF4">
    <property type="entry name" value="ACYL-COENZYME A THIOESTERASE MBLAC2"/>
    <property type="match status" value="1"/>
</dbReference>
<dbReference type="SUPFAM" id="SSF56281">
    <property type="entry name" value="Metallo-hydrolase/oxidoreductase"/>
    <property type="match status" value="1"/>
</dbReference>
<reference evidence="2" key="1">
    <citation type="submission" date="2020-07" db="EMBL/GenBank/DDBJ databases">
        <authorList>
            <person name="Pettersson B.M.F."/>
            <person name="Behra P.R.K."/>
            <person name="Ramesh M."/>
            <person name="Das S."/>
            <person name="Dasgupta S."/>
            <person name="Kirsebom L.A."/>
        </authorList>
    </citation>
    <scope>NUCLEOTIDE SEQUENCE</scope>
    <source>
        <strain evidence="2">DSM 44242</strain>
    </source>
</reference>
<dbReference type="SMART" id="SM00849">
    <property type="entry name" value="Lactamase_B"/>
    <property type="match status" value="1"/>
</dbReference>
<dbReference type="Gene3D" id="3.60.15.10">
    <property type="entry name" value="Ribonuclease Z/Hydroxyacylglutathione hydrolase-like"/>
    <property type="match status" value="1"/>
</dbReference>
<dbReference type="CDD" id="cd16282">
    <property type="entry name" value="metallo-hydrolase-like_MBL-fold"/>
    <property type="match status" value="1"/>
</dbReference>
<comment type="caution">
    <text evidence="2">The sequence shown here is derived from an EMBL/GenBank/DDBJ whole genome shotgun (WGS) entry which is preliminary data.</text>
</comment>
<protein>
    <submittedName>
        <fullName evidence="2">MBL fold metallo-hydrolase</fullName>
    </submittedName>
</protein>
<sequence>MNYDWEELGAGVWRTRLPFLDVTVGLVSGGDQALLVDSGTTLAEARGIESDVAALAGQPVGHVVLTHNHFDHVLGCSWFEDAQILCAPEVVDTLASGRAHLRADAIGHGADVDEVDQAISALPVPTHAVSGGDLDLGDRTVRICRPGRGHTSHDLIVTVPGKHPVVFCGDLVEQSGDPVIDADSDLEAWPATLEAVLAEGGPDGVFVPGHGAVVDAHFIRLQQRWLSARRTC</sequence>
<dbReference type="InterPro" id="IPR036866">
    <property type="entry name" value="RibonucZ/Hydroxyglut_hydro"/>
</dbReference>
<dbReference type="InterPro" id="IPR050855">
    <property type="entry name" value="NDM-1-like"/>
</dbReference>
<organism evidence="2 3">
    <name type="scientific">Mycolicibacterium porcinum</name>
    <dbReference type="NCBI Taxonomy" id="39693"/>
    <lineage>
        <taxon>Bacteria</taxon>
        <taxon>Bacillati</taxon>
        <taxon>Actinomycetota</taxon>
        <taxon>Actinomycetes</taxon>
        <taxon>Mycobacteriales</taxon>
        <taxon>Mycobacteriaceae</taxon>
        <taxon>Mycolicibacterium</taxon>
    </lineage>
</organism>
<dbReference type="PANTHER" id="PTHR42951">
    <property type="entry name" value="METALLO-BETA-LACTAMASE DOMAIN-CONTAINING"/>
    <property type="match status" value="1"/>
</dbReference>